<keyword evidence="3" id="KW-1185">Reference proteome</keyword>
<name>A0A0G4MBF8_VERLO</name>
<evidence type="ECO:0000313" key="2">
    <source>
        <dbReference type="EMBL" id="CRK31629.1"/>
    </source>
</evidence>
<protein>
    <submittedName>
        <fullName evidence="2">Uncharacterized protein</fullName>
    </submittedName>
</protein>
<dbReference type="AlphaFoldDB" id="A0A0G4MBF8"/>
<evidence type="ECO:0000256" key="1">
    <source>
        <dbReference type="SAM" id="MobiDB-lite"/>
    </source>
</evidence>
<dbReference type="EMBL" id="CVQH01021826">
    <property type="protein sequence ID" value="CRK31629.1"/>
    <property type="molecule type" value="Genomic_DNA"/>
</dbReference>
<gene>
    <name evidence="2" type="ORF">BN1708_018795</name>
</gene>
<feature type="region of interest" description="Disordered" evidence="1">
    <location>
        <begin position="1"/>
        <end position="25"/>
    </location>
</feature>
<reference evidence="2 3" key="1">
    <citation type="submission" date="2015-05" db="EMBL/GenBank/DDBJ databases">
        <authorList>
            <person name="Wang D.B."/>
            <person name="Wang M."/>
        </authorList>
    </citation>
    <scope>NUCLEOTIDE SEQUENCE [LARGE SCALE GENOMIC DNA]</scope>
    <source>
        <strain evidence="2">VL1</strain>
    </source>
</reference>
<evidence type="ECO:0000313" key="3">
    <source>
        <dbReference type="Proteomes" id="UP000044602"/>
    </source>
</evidence>
<feature type="non-terminal residue" evidence="2">
    <location>
        <position position="1"/>
    </location>
</feature>
<dbReference type="Proteomes" id="UP000044602">
    <property type="component" value="Unassembled WGS sequence"/>
</dbReference>
<organism evidence="2 3">
    <name type="scientific">Verticillium longisporum</name>
    <name type="common">Verticillium dahliae var. longisporum</name>
    <dbReference type="NCBI Taxonomy" id="100787"/>
    <lineage>
        <taxon>Eukaryota</taxon>
        <taxon>Fungi</taxon>
        <taxon>Dikarya</taxon>
        <taxon>Ascomycota</taxon>
        <taxon>Pezizomycotina</taxon>
        <taxon>Sordariomycetes</taxon>
        <taxon>Hypocreomycetidae</taxon>
        <taxon>Glomerellales</taxon>
        <taxon>Plectosphaerellaceae</taxon>
        <taxon>Verticillium</taxon>
    </lineage>
</organism>
<sequence>HETAARERRSRRRQGGHGQDQGLES</sequence>
<proteinExistence type="predicted"/>
<accession>A0A0G4MBF8</accession>